<keyword evidence="3" id="KW-1185">Reference proteome</keyword>
<gene>
    <name evidence="2" type="ORF">B5E75_12240</name>
</gene>
<dbReference type="RefSeq" id="WP_087359623.1">
    <property type="nucleotide sequence ID" value="NZ_JACJKO010000036.1"/>
</dbReference>
<dbReference type="GO" id="GO:0016423">
    <property type="term" value="F:tRNA (guanine) methyltransferase activity"/>
    <property type="evidence" value="ECO:0007669"/>
    <property type="project" value="TreeGrafter"/>
</dbReference>
<dbReference type="SUPFAM" id="SSF48371">
    <property type="entry name" value="ARM repeat"/>
    <property type="match status" value="1"/>
</dbReference>
<dbReference type="Proteomes" id="UP000195305">
    <property type="component" value="Unassembled WGS sequence"/>
</dbReference>
<name>A0A1Y4SRH4_9FIRM</name>
<dbReference type="CDD" id="cd02440">
    <property type="entry name" value="AdoMet_MTases"/>
    <property type="match status" value="1"/>
</dbReference>
<dbReference type="GO" id="GO:0030488">
    <property type="term" value="P:tRNA methylation"/>
    <property type="evidence" value="ECO:0007669"/>
    <property type="project" value="TreeGrafter"/>
</dbReference>
<dbReference type="Pfam" id="PF01170">
    <property type="entry name" value="UPF0020"/>
    <property type="match status" value="1"/>
</dbReference>
<reference evidence="2 3" key="1">
    <citation type="journal article" date="2018" name="BMC Genomics">
        <title>Whole genome sequencing and function prediction of 133 gut anaerobes isolated from chicken caecum in pure cultures.</title>
        <authorList>
            <person name="Medvecky M."/>
            <person name="Cejkova D."/>
            <person name="Polansky O."/>
            <person name="Karasova D."/>
            <person name="Kubasova T."/>
            <person name="Cizek A."/>
            <person name="Rychlik I."/>
        </authorList>
    </citation>
    <scope>NUCLEOTIDE SEQUENCE [LARGE SCALE GENOMIC DNA]</scope>
    <source>
        <strain evidence="2 3">An13</strain>
    </source>
</reference>
<organism evidence="2 3">
    <name type="scientific">Massilimicrobiota timonensis</name>
    <dbReference type="NCBI Taxonomy" id="1776392"/>
    <lineage>
        <taxon>Bacteria</taxon>
        <taxon>Bacillati</taxon>
        <taxon>Bacillota</taxon>
        <taxon>Erysipelotrichia</taxon>
        <taxon>Erysipelotrichales</taxon>
        <taxon>Erysipelotrichaceae</taxon>
        <taxon>Massilimicrobiota</taxon>
    </lineage>
</organism>
<dbReference type="InterPro" id="IPR029063">
    <property type="entry name" value="SAM-dependent_MTases_sf"/>
</dbReference>
<feature type="domain" description="Ribosomal RNA large subunit methyltransferase K/L-like methyltransferase" evidence="1">
    <location>
        <begin position="304"/>
        <end position="454"/>
    </location>
</feature>
<dbReference type="InterPro" id="IPR000241">
    <property type="entry name" value="RlmKL-like_Mtase"/>
</dbReference>
<dbReference type="Gene3D" id="3.40.50.150">
    <property type="entry name" value="Vaccinia Virus protein VP39"/>
    <property type="match status" value="1"/>
</dbReference>
<dbReference type="SUPFAM" id="SSF53335">
    <property type="entry name" value="S-adenosyl-L-methionine-dependent methyltransferases"/>
    <property type="match status" value="1"/>
</dbReference>
<sequence length="482" mass="56266">MDLINSIKRNESIRESLIRLKASSQCDSLLQKDQQFKQKLIEFLSHEDPKVRKNSAILLGKYANTVNILLDAYDQEQTEYVKEAYLTGIAQQDCRAYIQRLKDIQNQLIHASEMTKHIQAQLKILNPLILKNQVHKRKIIKLKHEPVDVVLTSLPYYQFVLFESVLHLKYKPVTQGVLVRTDSLYDLLNIRTYHDMLIPLAGATGLNIDLDSIMAGFQRCHLETILDKLYDDHSLFYFRVADETREKHPALIKKVSQKIFELYPDRLLNTTDGYDIEIVLKEMKKDKVNAYLRLTHLKSSRFEYRREIISNSMQPYIAATLVQLAKPYMKEQGKVLDPFVGCGTLLIEKNYVVPSKFAMGIDVFGKGIEAARKNSKAAGQNIYFVHKDALRFVNNEMFDEIITDMPTLPQMNDPQLLHELYDRFFARIHRLVKPKGYVFLYTSEISLVRKNLRLQEGYLTLVEHYEIPRGKNMFYFFIMQLK</sequence>
<evidence type="ECO:0000259" key="1">
    <source>
        <dbReference type="Pfam" id="PF01170"/>
    </source>
</evidence>
<dbReference type="PANTHER" id="PTHR14911">
    <property type="entry name" value="THUMP DOMAIN-CONTAINING"/>
    <property type="match status" value="1"/>
</dbReference>
<accession>A0A1Y4SRH4</accession>
<protein>
    <recommendedName>
        <fullName evidence="1">Ribosomal RNA large subunit methyltransferase K/L-like methyltransferase domain-containing protein</fullName>
    </recommendedName>
</protein>
<dbReference type="AlphaFoldDB" id="A0A1Y4SRH4"/>
<comment type="caution">
    <text evidence="2">The sequence shown here is derived from an EMBL/GenBank/DDBJ whole genome shotgun (WGS) entry which is preliminary data.</text>
</comment>
<dbReference type="EMBL" id="NFLJ01000042">
    <property type="protein sequence ID" value="OUQ32506.1"/>
    <property type="molecule type" value="Genomic_DNA"/>
</dbReference>
<dbReference type="PANTHER" id="PTHR14911:SF13">
    <property type="entry name" value="TRNA (GUANINE(6)-N2)-METHYLTRANSFERASE THUMP3"/>
    <property type="match status" value="1"/>
</dbReference>
<evidence type="ECO:0000313" key="2">
    <source>
        <dbReference type="EMBL" id="OUQ32506.1"/>
    </source>
</evidence>
<proteinExistence type="predicted"/>
<dbReference type="InterPro" id="IPR016024">
    <property type="entry name" value="ARM-type_fold"/>
</dbReference>
<evidence type="ECO:0000313" key="3">
    <source>
        <dbReference type="Proteomes" id="UP000195305"/>
    </source>
</evidence>
<dbReference type="OrthoDB" id="1637728at2"/>